<dbReference type="InterPro" id="IPR015032">
    <property type="entry name" value="ThsB__TIR-like_domain"/>
</dbReference>
<gene>
    <name evidence="2" type="ORF">B381_01639</name>
</gene>
<reference evidence="2 3" key="1">
    <citation type="journal article" date="2013" name="Genome Announc.">
        <title>Draft Genome of Pseudomonas stutzeri Strain NF13, a Nitrogen Fixer Isolated from the Galapagos Rift Hydrothermal Vent.</title>
        <authorList>
            <person name="Pena A."/>
            <person name="Busquets A."/>
            <person name="Gomila M."/>
            <person name="Mayol J."/>
            <person name="Bosch R."/>
            <person name="Nogales B."/>
            <person name="Garcia-Valdes E."/>
            <person name="Bennasar A."/>
            <person name="Lalucat J."/>
        </authorList>
    </citation>
    <scope>NUCLEOTIDE SEQUENCE [LARGE SCALE GENOMIC DNA]</scope>
    <source>
        <strain evidence="2 3">NF13</strain>
    </source>
</reference>
<dbReference type="SUPFAM" id="SSF52206">
    <property type="entry name" value="Hypothetical protein MTH538"/>
    <property type="match status" value="1"/>
</dbReference>
<evidence type="ECO:0000259" key="1">
    <source>
        <dbReference type="Pfam" id="PF08937"/>
    </source>
</evidence>
<name>M2V7N3_STUST</name>
<dbReference type="InterPro" id="IPR036490">
    <property type="entry name" value="ThsB_TIR-like_sf"/>
</dbReference>
<accession>M2V7N3</accession>
<dbReference type="eggNOG" id="ENOG5030DRP">
    <property type="taxonomic scope" value="Bacteria"/>
</dbReference>
<dbReference type="AlphaFoldDB" id="M2V7N3"/>
<organism evidence="2 3">
    <name type="scientific">Stutzerimonas stutzeri NF13</name>
    <dbReference type="NCBI Taxonomy" id="1212548"/>
    <lineage>
        <taxon>Bacteria</taxon>
        <taxon>Pseudomonadati</taxon>
        <taxon>Pseudomonadota</taxon>
        <taxon>Gammaproteobacteria</taxon>
        <taxon>Pseudomonadales</taxon>
        <taxon>Pseudomonadaceae</taxon>
        <taxon>Stutzerimonas</taxon>
    </lineage>
</organism>
<dbReference type="Proteomes" id="UP000011700">
    <property type="component" value="Unassembled WGS sequence"/>
</dbReference>
<dbReference type="Pfam" id="PF08937">
    <property type="entry name" value="ThsB_TIR"/>
    <property type="match status" value="1"/>
</dbReference>
<protein>
    <recommendedName>
        <fullName evidence="1">Thoeris protein ThsB TIR-like domain-containing protein</fullName>
    </recommendedName>
</protein>
<sequence length="223" mass="25417">MPSARDAFRRHIHLLHQNAITATNCGLSLSGAASIRPYLVDIMQDEVLRKLLQALEKPVKHKVFVSYHHALDQDYYDDFSTRFHDTYESIHDHSLDNEIDSDNSDYVMRKIREGYLTGTSCTLVLIGPETYKRKYIDWEIKATLDKQHALIGIYLPTAKRSDDGTKIVVPDRLHDNITSGFASFVSWEAITASTEALDQHIKNAKSKSRSLINNSRVKKTRNG</sequence>
<evidence type="ECO:0000313" key="3">
    <source>
        <dbReference type="Proteomes" id="UP000011700"/>
    </source>
</evidence>
<dbReference type="Gene3D" id="3.40.50.11200">
    <property type="match status" value="1"/>
</dbReference>
<comment type="caution">
    <text evidence="2">The sequence shown here is derived from an EMBL/GenBank/DDBJ whole genome shotgun (WGS) entry which is preliminary data.</text>
</comment>
<feature type="domain" description="Thoeris protein ThsB TIR-like" evidence="1">
    <location>
        <begin position="64"/>
        <end position="159"/>
    </location>
</feature>
<dbReference type="EMBL" id="AOBS01000011">
    <property type="protein sequence ID" value="EME01862.1"/>
    <property type="molecule type" value="Genomic_DNA"/>
</dbReference>
<proteinExistence type="predicted"/>
<evidence type="ECO:0000313" key="2">
    <source>
        <dbReference type="EMBL" id="EME01862.1"/>
    </source>
</evidence>